<evidence type="ECO:0000313" key="3">
    <source>
        <dbReference type="EMBL" id="TWG25517.1"/>
    </source>
</evidence>
<dbReference type="AlphaFoldDB" id="A0A561WNS6"/>
<dbReference type="OrthoDB" id="4577644at2"/>
<reference evidence="3 4" key="1">
    <citation type="submission" date="2019-06" db="EMBL/GenBank/DDBJ databases">
        <title>Sequencing the genomes of 1000 actinobacteria strains.</title>
        <authorList>
            <person name="Klenk H.-P."/>
        </authorList>
    </citation>
    <scope>NUCLEOTIDE SEQUENCE [LARGE SCALE GENOMIC DNA]</scope>
    <source>
        <strain evidence="3 4">DSM 43866</strain>
    </source>
</reference>
<proteinExistence type="inferred from homology"/>
<dbReference type="EMBL" id="VIWY01000001">
    <property type="protein sequence ID" value="TWG25517.1"/>
    <property type="molecule type" value="Genomic_DNA"/>
</dbReference>
<dbReference type="PANTHER" id="PTHR24320">
    <property type="entry name" value="RETINOL DEHYDROGENASE"/>
    <property type="match status" value="1"/>
</dbReference>
<organism evidence="3 4">
    <name type="scientific">Actinoplanes teichomyceticus</name>
    <dbReference type="NCBI Taxonomy" id="1867"/>
    <lineage>
        <taxon>Bacteria</taxon>
        <taxon>Bacillati</taxon>
        <taxon>Actinomycetota</taxon>
        <taxon>Actinomycetes</taxon>
        <taxon>Micromonosporales</taxon>
        <taxon>Micromonosporaceae</taxon>
        <taxon>Actinoplanes</taxon>
    </lineage>
</organism>
<comment type="caution">
    <text evidence="3">The sequence shown here is derived from an EMBL/GenBank/DDBJ whole genome shotgun (WGS) entry which is preliminary data.</text>
</comment>
<evidence type="ECO:0000256" key="2">
    <source>
        <dbReference type="ARBA" id="ARBA00023002"/>
    </source>
</evidence>
<dbReference type="PANTHER" id="PTHR24320:SF148">
    <property type="entry name" value="NAD(P)-BINDING ROSSMANN-FOLD SUPERFAMILY PROTEIN"/>
    <property type="match status" value="1"/>
</dbReference>
<dbReference type="RefSeq" id="WP_122981034.1">
    <property type="nucleotide sequence ID" value="NZ_BOMX01000012.1"/>
</dbReference>
<dbReference type="PRINTS" id="PR00081">
    <property type="entry name" value="GDHRDH"/>
</dbReference>
<protein>
    <submittedName>
        <fullName evidence="3">Short-subunit dehydrogenase</fullName>
    </submittedName>
</protein>
<dbReference type="InterPro" id="IPR002347">
    <property type="entry name" value="SDR_fam"/>
</dbReference>
<accession>A0A561WNS6</accession>
<keyword evidence="4" id="KW-1185">Reference proteome</keyword>
<dbReference type="InterPro" id="IPR036291">
    <property type="entry name" value="NAD(P)-bd_dom_sf"/>
</dbReference>
<dbReference type="Gene3D" id="3.40.50.720">
    <property type="entry name" value="NAD(P)-binding Rossmann-like Domain"/>
    <property type="match status" value="1"/>
</dbReference>
<evidence type="ECO:0000313" key="4">
    <source>
        <dbReference type="Proteomes" id="UP000320239"/>
    </source>
</evidence>
<sequence length="313" mass="33789">MAITWNFDDMPDQTGRTVVVTGASSGLGLVLTRELARRGASVVMAVRDVAKADRVRAGLAGDLEVREIDLGDLTSVRRFADRLRADGRTVDVLVNNAGIGAQQRSLTPQGYERVFATNHLGAFALTGLLLDLFRPGRDPRVVAVASNFYKRFRVPHPFRDLTAAGSWSANRAYTESKLANVLFGAELDRRLRQAGSPVRSFVAHPGMATTPMHDTARGFVQRAFLAVATVPLARTAEQGTLPLAFAATSPDARTGVVLGPHARKTDLRVHFDPVVAPADDPALAERLWRVSEDATGVRYLSGPVRAGDRDTAL</sequence>
<evidence type="ECO:0000256" key="1">
    <source>
        <dbReference type="ARBA" id="ARBA00006484"/>
    </source>
</evidence>
<keyword evidence="2" id="KW-0560">Oxidoreductase</keyword>
<dbReference type="SUPFAM" id="SSF51735">
    <property type="entry name" value="NAD(P)-binding Rossmann-fold domains"/>
    <property type="match status" value="1"/>
</dbReference>
<name>A0A561WNS6_ACTTI</name>
<dbReference type="GO" id="GO:0016491">
    <property type="term" value="F:oxidoreductase activity"/>
    <property type="evidence" value="ECO:0007669"/>
    <property type="project" value="UniProtKB-KW"/>
</dbReference>
<comment type="similarity">
    <text evidence="1">Belongs to the short-chain dehydrogenases/reductases (SDR) family.</text>
</comment>
<dbReference type="Pfam" id="PF00106">
    <property type="entry name" value="adh_short"/>
    <property type="match status" value="1"/>
</dbReference>
<gene>
    <name evidence="3" type="ORF">FHX34_101486</name>
</gene>
<dbReference type="Proteomes" id="UP000320239">
    <property type="component" value="Unassembled WGS sequence"/>
</dbReference>